<comment type="caution">
    <text evidence="2">The sequence shown here is derived from an EMBL/GenBank/DDBJ whole genome shotgun (WGS) entry which is preliminary data.</text>
</comment>
<proteinExistence type="inferred from homology"/>
<keyword evidence="3" id="KW-1185">Reference proteome</keyword>
<sequence>MQLGLEGRGVVVLGAGSGLGRATALAYAAEGAVVTVFARDASRLEAVAEEIDLLGGERPTVVSGSITSADDLDRLMATAAARDGAIWSVFLNGGGPAAGRFEDFDDAAWQQAYEATLLGYIRATRSALPYLRASGSGRIVNNASSGVKAALDGLLLSNVFRLGIIGLTRTLSVELAGDGILVNAVAAGKIATDRVASLDRMRADRVGTTAGEVRAQAERTIPVGRYGTPEEFARTVVFHGSPANTYVTGQTLLVDGGMYRGY</sequence>
<dbReference type="InterPro" id="IPR002347">
    <property type="entry name" value="SDR_fam"/>
</dbReference>
<organism evidence="2 3">
    <name type="scientific">Dactylosporangium sucinum</name>
    <dbReference type="NCBI Taxonomy" id="1424081"/>
    <lineage>
        <taxon>Bacteria</taxon>
        <taxon>Bacillati</taxon>
        <taxon>Actinomycetota</taxon>
        <taxon>Actinomycetes</taxon>
        <taxon>Micromonosporales</taxon>
        <taxon>Micromonosporaceae</taxon>
        <taxon>Dactylosporangium</taxon>
    </lineage>
</organism>
<accession>A0A917U9P6</accession>
<name>A0A917U9P6_9ACTN</name>
<gene>
    <name evidence="2" type="ORF">GCM10007977_077790</name>
</gene>
<comment type="similarity">
    <text evidence="1">Belongs to the short-chain dehydrogenases/reductases (SDR) family.</text>
</comment>
<dbReference type="Proteomes" id="UP000642070">
    <property type="component" value="Unassembled WGS sequence"/>
</dbReference>
<reference evidence="2" key="2">
    <citation type="submission" date="2020-09" db="EMBL/GenBank/DDBJ databases">
        <authorList>
            <person name="Sun Q."/>
            <person name="Ohkuma M."/>
        </authorList>
    </citation>
    <scope>NUCLEOTIDE SEQUENCE</scope>
    <source>
        <strain evidence="2">JCM 19831</strain>
    </source>
</reference>
<evidence type="ECO:0000256" key="1">
    <source>
        <dbReference type="ARBA" id="ARBA00006484"/>
    </source>
</evidence>
<dbReference type="PRINTS" id="PR00081">
    <property type="entry name" value="GDHRDH"/>
</dbReference>
<dbReference type="PANTHER" id="PTHR42879:SF6">
    <property type="entry name" value="NADPH-DEPENDENT REDUCTASE BACG"/>
    <property type="match status" value="1"/>
</dbReference>
<dbReference type="RefSeq" id="WP_190255057.1">
    <property type="nucleotide sequence ID" value="NZ_BMPI01000050.1"/>
</dbReference>
<protein>
    <submittedName>
        <fullName evidence="2">3-oxoacyl-ACP reductase</fullName>
    </submittedName>
</protein>
<dbReference type="InterPro" id="IPR050259">
    <property type="entry name" value="SDR"/>
</dbReference>
<dbReference type="PANTHER" id="PTHR42879">
    <property type="entry name" value="3-OXOACYL-(ACYL-CARRIER-PROTEIN) REDUCTASE"/>
    <property type="match status" value="1"/>
</dbReference>
<dbReference type="InterPro" id="IPR036291">
    <property type="entry name" value="NAD(P)-bd_dom_sf"/>
</dbReference>
<dbReference type="Pfam" id="PF13561">
    <property type="entry name" value="adh_short_C2"/>
    <property type="match status" value="1"/>
</dbReference>
<evidence type="ECO:0000313" key="3">
    <source>
        <dbReference type="Proteomes" id="UP000642070"/>
    </source>
</evidence>
<dbReference type="EMBL" id="BMPI01000050">
    <property type="protein sequence ID" value="GGM64778.1"/>
    <property type="molecule type" value="Genomic_DNA"/>
</dbReference>
<dbReference type="AlphaFoldDB" id="A0A917U9P6"/>
<evidence type="ECO:0000313" key="2">
    <source>
        <dbReference type="EMBL" id="GGM64778.1"/>
    </source>
</evidence>
<dbReference type="SUPFAM" id="SSF51735">
    <property type="entry name" value="NAD(P)-binding Rossmann-fold domains"/>
    <property type="match status" value="1"/>
</dbReference>
<reference evidence="2" key="1">
    <citation type="journal article" date="2014" name="Int. J. Syst. Evol. Microbiol.">
        <title>Complete genome sequence of Corynebacterium casei LMG S-19264T (=DSM 44701T), isolated from a smear-ripened cheese.</title>
        <authorList>
            <consortium name="US DOE Joint Genome Institute (JGI-PGF)"/>
            <person name="Walter F."/>
            <person name="Albersmeier A."/>
            <person name="Kalinowski J."/>
            <person name="Ruckert C."/>
        </authorList>
    </citation>
    <scope>NUCLEOTIDE SEQUENCE</scope>
    <source>
        <strain evidence="2">JCM 19831</strain>
    </source>
</reference>
<dbReference type="Gene3D" id="3.40.50.720">
    <property type="entry name" value="NAD(P)-binding Rossmann-like Domain"/>
    <property type="match status" value="1"/>
</dbReference>